<dbReference type="EMBL" id="OY882866">
    <property type="protein sequence ID" value="CAK6448812.1"/>
    <property type="molecule type" value="Genomic_DNA"/>
</dbReference>
<sequence>MLTDGPMLSLLLPVRGEGQQEVFGVSEEVCLQFFLSQSENGSVCPGAVSQLHCGPDHGSPDVAHCEVLPVLRQHATLPGLTATLRNCLLCVLRSHCCNGMPVLAP</sequence>
<evidence type="ECO:0000313" key="2">
    <source>
        <dbReference type="Proteomes" id="UP001314169"/>
    </source>
</evidence>
<proteinExistence type="predicted"/>
<organism evidence="1 2">
    <name type="scientific">Pipistrellus nathusii</name>
    <name type="common">Nathusius' pipistrelle</name>
    <dbReference type="NCBI Taxonomy" id="59473"/>
    <lineage>
        <taxon>Eukaryota</taxon>
        <taxon>Metazoa</taxon>
        <taxon>Chordata</taxon>
        <taxon>Craniata</taxon>
        <taxon>Vertebrata</taxon>
        <taxon>Euteleostomi</taxon>
        <taxon>Mammalia</taxon>
        <taxon>Eutheria</taxon>
        <taxon>Laurasiatheria</taxon>
        <taxon>Chiroptera</taxon>
        <taxon>Yangochiroptera</taxon>
        <taxon>Vespertilionidae</taxon>
        <taxon>Pipistrellus</taxon>
    </lineage>
</organism>
<accession>A0ABP0AJW7</accession>
<protein>
    <submittedName>
        <fullName evidence="1">Uncharacterized protein</fullName>
    </submittedName>
</protein>
<name>A0ABP0AJW7_PIPNA</name>
<evidence type="ECO:0000313" key="1">
    <source>
        <dbReference type="EMBL" id="CAK6448812.1"/>
    </source>
</evidence>
<dbReference type="Proteomes" id="UP001314169">
    <property type="component" value="Chromosome 9"/>
</dbReference>
<gene>
    <name evidence="1" type="ORF">MPIPNATIZW_LOCUS17118</name>
</gene>
<keyword evidence="2" id="KW-1185">Reference proteome</keyword>
<reference evidence="1" key="1">
    <citation type="submission" date="2023-12" db="EMBL/GenBank/DDBJ databases">
        <authorList>
            <person name="Brown T."/>
        </authorList>
    </citation>
    <scope>NUCLEOTIDE SEQUENCE</scope>
</reference>